<protein>
    <submittedName>
        <fullName evidence="2">Major facilitator superfamily (MFS) profile domain-containing protein</fullName>
    </submittedName>
</protein>
<dbReference type="WBParaSite" id="PS1159_v2.g14579.t1">
    <property type="protein sequence ID" value="PS1159_v2.g14579.t1"/>
    <property type="gene ID" value="PS1159_v2.g14579"/>
</dbReference>
<evidence type="ECO:0000313" key="1">
    <source>
        <dbReference type="Proteomes" id="UP000887580"/>
    </source>
</evidence>
<name>A0AC35F7S4_9BILA</name>
<organism evidence="1 2">
    <name type="scientific">Panagrolaimus sp. PS1159</name>
    <dbReference type="NCBI Taxonomy" id="55785"/>
    <lineage>
        <taxon>Eukaryota</taxon>
        <taxon>Metazoa</taxon>
        <taxon>Ecdysozoa</taxon>
        <taxon>Nematoda</taxon>
        <taxon>Chromadorea</taxon>
        <taxon>Rhabditida</taxon>
        <taxon>Tylenchina</taxon>
        <taxon>Panagrolaimomorpha</taxon>
        <taxon>Panagrolaimoidea</taxon>
        <taxon>Panagrolaimidae</taxon>
        <taxon>Panagrolaimus</taxon>
    </lineage>
</organism>
<evidence type="ECO:0000313" key="2">
    <source>
        <dbReference type="WBParaSite" id="PS1159_v2.g14579.t1"/>
    </source>
</evidence>
<accession>A0AC35F7S4</accession>
<dbReference type="Proteomes" id="UP000887580">
    <property type="component" value="Unplaced"/>
</dbReference>
<sequence>MIAATFVYLAVELDKKAALYFLIAYQLIMGISQGFGNVYRTHIAMATQESERSRGYGLGMLSGSLGTIIGPLFQMLFALIPYPGLKLLFGLHFNLFTAAVYFALLTSTIGLLALIFFFNGKLKVLSKEERVKKQLEIATILPSVPSSPVNPLPPSAIEELKVEEVEEIKYDKIAVFVLIFTKISQEINVLILMSISMPIPVRLALLLGLSLFMFFFIATFPWPFISSTIPYAHPKNETAYFNQSEAAAALSKFNETGELVGCNIAYKWCETTPRINLAIFSTSVILVLGIGIPFFAINLDIIYSTVLGPIKQGVLQGFFLSSGEIINIFGPIIVTLIYTASGPRWIWLFTIIVSTIAITLFCIFYRRLIPFSKRVEKKLLKRGIQTTTFP</sequence>
<proteinExistence type="predicted"/>
<reference evidence="2" key="1">
    <citation type="submission" date="2022-11" db="UniProtKB">
        <authorList>
            <consortium name="WormBaseParasite"/>
        </authorList>
    </citation>
    <scope>IDENTIFICATION</scope>
</reference>